<evidence type="ECO:0000256" key="1">
    <source>
        <dbReference type="SAM" id="MobiDB-lite"/>
    </source>
</evidence>
<evidence type="ECO:0000313" key="2">
    <source>
        <dbReference type="EMBL" id="MFC5663370.1"/>
    </source>
</evidence>
<dbReference type="Proteomes" id="UP001595975">
    <property type="component" value="Unassembled WGS sequence"/>
</dbReference>
<dbReference type="InterPro" id="IPR022536">
    <property type="entry name" value="EspC"/>
</dbReference>
<evidence type="ECO:0000313" key="3">
    <source>
        <dbReference type="Proteomes" id="UP001595975"/>
    </source>
</evidence>
<accession>A0ABW0X495</accession>
<protein>
    <submittedName>
        <fullName evidence="2">Type VII secretion target</fullName>
    </submittedName>
</protein>
<feature type="region of interest" description="Disordered" evidence="1">
    <location>
        <begin position="1"/>
        <end position="30"/>
    </location>
</feature>
<comment type="caution">
    <text evidence="2">The sequence shown here is derived from an EMBL/GenBank/DDBJ whole genome shotgun (WGS) entry which is preliminary data.</text>
</comment>
<dbReference type="Pfam" id="PF10824">
    <property type="entry name" value="T7SS_ESX_EspC"/>
    <property type="match status" value="1"/>
</dbReference>
<sequence>MSDGTVPGAAGGTVGGTGPGGSAGSNGYHVNVGGLNGVSEQLGRTATDIAEAKAAYAGSVCYASTAFGEFGVDRAWSSFDSAWSKEIGVTQRALDELSQKMATTTANYRNTEHAIASGLVPAGGGR</sequence>
<gene>
    <name evidence="2" type="ORF">ACFP3U_10315</name>
</gene>
<proteinExistence type="predicted"/>
<dbReference type="Gene3D" id="1.10.287.1060">
    <property type="entry name" value="ESAT-6-like"/>
    <property type="match status" value="1"/>
</dbReference>
<dbReference type="RefSeq" id="WP_380225028.1">
    <property type="nucleotide sequence ID" value="NZ_JBHSOF010000009.1"/>
</dbReference>
<keyword evidence="3" id="KW-1185">Reference proteome</keyword>
<dbReference type="EMBL" id="JBHSOF010000009">
    <property type="protein sequence ID" value="MFC5663370.1"/>
    <property type="molecule type" value="Genomic_DNA"/>
</dbReference>
<name>A0ABW0X495_9ACTN</name>
<feature type="compositionally biased region" description="Gly residues" evidence="1">
    <location>
        <begin position="9"/>
        <end position="24"/>
    </location>
</feature>
<reference evidence="3" key="1">
    <citation type="journal article" date="2019" name="Int. J. Syst. Evol. Microbiol.">
        <title>The Global Catalogue of Microorganisms (GCM) 10K type strain sequencing project: providing services to taxonomists for standard genome sequencing and annotation.</title>
        <authorList>
            <consortium name="The Broad Institute Genomics Platform"/>
            <consortium name="The Broad Institute Genome Sequencing Center for Infectious Disease"/>
            <person name="Wu L."/>
            <person name="Ma J."/>
        </authorList>
    </citation>
    <scope>NUCLEOTIDE SEQUENCE [LARGE SCALE GENOMIC DNA]</scope>
    <source>
        <strain evidence="3">CGMCC 4.1437</strain>
    </source>
</reference>
<organism evidence="2 3">
    <name type="scientific">Kitasatospora misakiensis</name>
    <dbReference type="NCBI Taxonomy" id="67330"/>
    <lineage>
        <taxon>Bacteria</taxon>
        <taxon>Bacillati</taxon>
        <taxon>Actinomycetota</taxon>
        <taxon>Actinomycetes</taxon>
        <taxon>Kitasatosporales</taxon>
        <taxon>Streptomycetaceae</taxon>
        <taxon>Kitasatospora</taxon>
    </lineage>
</organism>